<dbReference type="RefSeq" id="WP_358364348.1">
    <property type="nucleotide sequence ID" value="NZ_JBEZFP010000207.1"/>
</dbReference>
<gene>
    <name evidence="2" type="ORF">AB0C36_40985</name>
</gene>
<sequence>MAIVVFVLGLLYAIGKGCDDDPTSDNSYATGGATRTATSGSTAPSATSSGGAPCPARIAGRLPSGSGAQLVKAFRTANKQITLCLTREGKLFYFGEFSDQREPGIAMPAQATGGGYEASNPPYRYVIHGNVVTVYNAGTQVGEETLTPLPSPS</sequence>
<feature type="region of interest" description="Disordered" evidence="1">
    <location>
        <begin position="26"/>
        <end position="58"/>
    </location>
</feature>
<dbReference type="Proteomes" id="UP001551482">
    <property type="component" value="Unassembled WGS sequence"/>
</dbReference>
<feature type="compositionally biased region" description="Low complexity" evidence="1">
    <location>
        <begin position="27"/>
        <end position="52"/>
    </location>
</feature>
<comment type="caution">
    <text evidence="2">The sequence shown here is derived from an EMBL/GenBank/DDBJ whole genome shotgun (WGS) entry which is preliminary data.</text>
</comment>
<evidence type="ECO:0000313" key="3">
    <source>
        <dbReference type="Proteomes" id="UP001551482"/>
    </source>
</evidence>
<reference evidence="2 3" key="1">
    <citation type="submission" date="2024-06" db="EMBL/GenBank/DDBJ databases">
        <title>The Natural Products Discovery Center: Release of the First 8490 Sequenced Strains for Exploring Actinobacteria Biosynthetic Diversity.</title>
        <authorList>
            <person name="Kalkreuter E."/>
            <person name="Kautsar S.A."/>
            <person name="Yang D."/>
            <person name="Bader C.D."/>
            <person name="Teijaro C.N."/>
            <person name="Fluegel L."/>
            <person name="Davis C.M."/>
            <person name="Simpson J.R."/>
            <person name="Lauterbach L."/>
            <person name="Steele A.D."/>
            <person name="Gui C."/>
            <person name="Meng S."/>
            <person name="Li G."/>
            <person name="Viehrig K."/>
            <person name="Ye F."/>
            <person name="Su P."/>
            <person name="Kiefer A.F."/>
            <person name="Nichols A."/>
            <person name="Cepeda A.J."/>
            <person name="Yan W."/>
            <person name="Fan B."/>
            <person name="Jiang Y."/>
            <person name="Adhikari A."/>
            <person name="Zheng C.-J."/>
            <person name="Schuster L."/>
            <person name="Cowan T.M."/>
            <person name="Smanski M.J."/>
            <person name="Chevrette M.G."/>
            <person name="De Carvalho L.P.S."/>
            <person name="Shen B."/>
        </authorList>
    </citation>
    <scope>NUCLEOTIDE SEQUENCE [LARGE SCALE GENOMIC DNA]</scope>
    <source>
        <strain evidence="2 3">NPDC048946</strain>
    </source>
</reference>
<evidence type="ECO:0000313" key="2">
    <source>
        <dbReference type="EMBL" id="MEU8139859.1"/>
    </source>
</evidence>
<protein>
    <submittedName>
        <fullName evidence="2">Uncharacterized protein</fullName>
    </submittedName>
</protein>
<name>A0ABV3DVT0_9ACTN</name>
<accession>A0ABV3DVT0</accession>
<proteinExistence type="predicted"/>
<dbReference type="EMBL" id="JBEZFP010000207">
    <property type="protein sequence ID" value="MEU8139859.1"/>
    <property type="molecule type" value="Genomic_DNA"/>
</dbReference>
<organism evidence="2 3">
    <name type="scientific">Streptodolium elevatio</name>
    <dbReference type="NCBI Taxonomy" id="3157996"/>
    <lineage>
        <taxon>Bacteria</taxon>
        <taxon>Bacillati</taxon>
        <taxon>Actinomycetota</taxon>
        <taxon>Actinomycetes</taxon>
        <taxon>Kitasatosporales</taxon>
        <taxon>Streptomycetaceae</taxon>
        <taxon>Streptodolium</taxon>
    </lineage>
</organism>
<evidence type="ECO:0000256" key="1">
    <source>
        <dbReference type="SAM" id="MobiDB-lite"/>
    </source>
</evidence>
<keyword evidence="3" id="KW-1185">Reference proteome</keyword>